<reference evidence="1 2" key="1">
    <citation type="submission" date="2023-11" db="EMBL/GenBank/DDBJ databases">
        <title>Arctic aerobic anoxygenic photoheterotroph Sediminicoccus rosea KRV36 adapts its photosynthesis to long days of polar summer.</title>
        <authorList>
            <person name="Tomasch J."/>
            <person name="Kopejtka K."/>
            <person name="Bily T."/>
            <person name="Gardiner A.T."/>
            <person name="Gardian Z."/>
            <person name="Shivaramu S."/>
            <person name="Koblizek M."/>
            <person name="Engelhardt F."/>
            <person name="Kaftan D."/>
        </authorList>
    </citation>
    <scope>NUCLEOTIDE SEQUENCE [LARGE SCALE GENOMIC DNA]</scope>
    <source>
        <strain evidence="1 2">R-30</strain>
    </source>
</reference>
<accession>A0ABZ0PDC0</accession>
<sequence>MAHDLIVFGEDWGAHPSSSQHLVSHMAKEREVVWVNSIGLRKLSLSMGDATRAVRKLGAAFRRKAPAPRVAAPGPVVQPLALPMAESRMGRAVNRALIGGKVRMAAAGLKRPVVWAALPSAVAALGALGEHGVVYYCGDDFSALSGVDHAAAQRMEAELVSRADLILAASEMLASRFPAHKTRLLPHGVDAALFGTPVPRPADMPEGGPVAGFYGSLAPWIDLDLVAATARLLPEWRFVMIGAAQTDLSAIEGIGNVHRLGARPHAALPGYAQHWDAGIIPFRDTPQIRACNPLKLREYLASGRPVVSTDFPALNGYRHLIQVAQTPEGFAAALCASLTDTDGPGRQAAVAAQSWAARAAEAAAWIDAL</sequence>
<dbReference type="Gene3D" id="3.40.50.11010">
    <property type="match status" value="1"/>
</dbReference>
<dbReference type="Gene3D" id="3.40.50.2000">
    <property type="entry name" value="Glycogen Phosphorylase B"/>
    <property type="match status" value="1"/>
</dbReference>
<dbReference type="EMBL" id="CP137852">
    <property type="protein sequence ID" value="WPB83597.1"/>
    <property type="molecule type" value="Genomic_DNA"/>
</dbReference>
<dbReference type="EC" id="2.4.-.-" evidence="1"/>
<keyword evidence="1" id="KW-0328">Glycosyltransferase</keyword>
<gene>
    <name evidence="1" type="ORF">R9Z33_15965</name>
</gene>
<evidence type="ECO:0000313" key="1">
    <source>
        <dbReference type="EMBL" id="WPB83597.1"/>
    </source>
</evidence>
<keyword evidence="2" id="KW-1185">Reference proteome</keyword>
<dbReference type="Proteomes" id="UP001305521">
    <property type="component" value="Chromosome"/>
</dbReference>
<organism evidence="1 2">
    <name type="scientific">Sediminicoccus rosea</name>
    <dbReference type="NCBI Taxonomy" id="1225128"/>
    <lineage>
        <taxon>Bacteria</taxon>
        <taxon>Pseudomonadati</taxon>
        <taxon>Pseudomonadota</taxon>
        <taxon>Alphaproteobacteria</taxon>
        <taxon>Acetobacterales</taxon>
        <taxon>Roseomonadaceae</taxon>
        <taxon>Sediminicoccus</taxon>
    </lineage>
</organism>
<dbReference type="GO" id="GO:0016757">
    <property type="term" value="F:glycosyltransferase activity"/>
    <property type="evidence" value="ECO:0007669"/>
    <property type="project" value="UniProtKB-KW"/>
</dbReference>
<dbReference type="Pfam" id="PF13692">
    <property type="entry name" value="Glyco_trans_1_4"/>
    <property type="match status" value="1"/>
</dbReference>
<protein>
    <submittedName>
        <fullName evidence="1">Glycosyltransferase</fullName>
        <ecNumber evidence="1">2.4.-.-</ecNumber>
    </submittedName>
</protein>
<proteinExistence type="predicted"/>
<dbReference type="PANTHER" id="PTHR12526">
    <property type="entry name" value="GLYCOSYLTRANSFERASE"/>
    <property type="match status" value="1"/>
</dbReference>
<dbReference type="PANTHER" id="PTHR12526:SF630">
    <property type="entry name" value="GLYCOSYLTRANSFERASE"/>
    <property type="match status" value="1"/>
</dbReference>
<name>A0ABZ0PDC0_9PROT</name>
<keyword evidence="1" id="KW-0808">Transferase</keyword>
<dbReference type="SUPFAM" id="SSF53756">
    <property type="entry name" value="UDP-Glycosyltransferase/glycogen phosphorylase"/>
    <property type="match status" value="1"/>
</dbReference>
<dbReference type="RefSeq" id="WP_318647571.1">
    <property type="nucleotide sequence ID" value="NZ_CP137852.1"/>
</dbReference>
<evidence type="ECO:0000313" key="2">
    <source>
        <dbReference type="Proteomes" id="UP001305521"/>
    </source>
</evidence>